<dbReference type="NCBIfam" id="TIGR01643">
    <property type="entry name" value="YD_repeat_2x"/>
    <property type="match status" value="1"/>
</dbReference>
<feature type="domain" description="Teneurin-like YD-shell" evidence="3">
    <location>
        <begin position="1418"/>
        <end position="1588"/>
    </location>
</feature>
<name>A0A919QAT4_9ACTN</name>
<dbReference type="NCBIfam" id="NF033679">
    <property type="entry name" value="DNRLRE_dom"/>
    <property type="match status" value="1"/>
</dbReference>
<feature type="compositionally biased region" description="Polar residues" evidence="2">
    <location>
        <begin position="1381"/>
        <end position="1390"/>
    </location>
</feature>
<dbReference type="EMBL" id="BOOA01000029">
    <property type="protein sequence ID" value="GIH25507.1"/>
    <property type="molecule type" value="Genomic_DNA"/>
</dbReference>
<dbReference type="Pfam" id="PF25023">
    <property type="entry name" value="TEN_YD-shell"/>
    <property type="match status" value="1"/>
</dbReference>
<dbReference type="InterPro" id="IPR050708">
    <property type="entry name" value="T6SS_VgrG/RHS"/>
</dbReference>
<dbReference type="NCBIfam" id="TIGR03696">
    <property type="entry name" value="Rhs_assc_core"/>
    <property type="match status" value="1"/>
</dbReference>
<dbReference type="InterPro" id="IPR056823">
    <property type="entry name" value="TEN-like_YD-shell"/>
</dbReference>
<dbReference type="PANTHER" id="PTHR32305">
    <property type="match status" value="1"/>
</dbReference>
<dbReference type="InterPro" id="IPR006530">
    <property type="entry name" value="YD"/>
</dbReference>
<feature type="compositionally biased region" description="Low complexity" evidence="2">
    <location>
        <begin position="1395"/>
        <end position="1411"/>
    </location>
</feature>
<dbReference type="InterPro" id="IPR022385">
    <property type="entry name" value="Rhs_assc_core"/>
</dbReference>
<evidence type="ECO:0000256" key="1">
    <source>
        <dbReference type="ARBA" id="ARBA00022737"/>
    </source>
</evidence>
<protein>
    <recommendedName>
        <fullName evidence="3">Teneurin-like YD-shell domain-containing protein</fullName>
    </recommendedName>
</protein>
<evidence type="ECO:0000256" key="2">
    <source>
        <dbReference type="SAM" id="MobiDB-lite"/>
    </source>
</evidence>
<keyword evidence="1" id="KW-0677">Repeat</keyword>
<sequence length="2014" mass="213343">MEVLSERTKDSKSWINPDGTMTTQIYAGPIQVRQRGDWVPIDTTLVADGGRLVPKAADADVTVSADGTGAFAAISEVVDVKGKKLSRRFGIRWPSALGRPEVAGNTATWRDVIPGVADLVVQAQPQGFVHFVVFRQRPVGPVELRFPIELSGMSFERRKDRRLELTDATSGKSVAAAPPPHMWDALAETSPEAGSRAEVTSEIVSGANGPELVLRPDPAFLADPAVRYPVTVDPWMQLTLQTDTFVSTDYPGSQTGGTWLHAGKFGSGAKTARTFLQYNMGGMLRKHILNADLTLWNYKSNACGAAAGGIRVGRNGSAWTPSTLTLSNMPGIDLSTDVTTNLAYGFTGCGEGDILWSIEDIVQAWTDGGSNYGLQIRAADESVATNWRMFRSSENTVGAHPPQLTVQWNSYPTVPTNLSITPSAGGTNGGLYVTSLTPALTGLVGDGEWDTERIDFVIERDPAYPAEGSGTVWTGSVNNLMQGELGTIAVPAGALANGNHYRWRARGYDGTDYSRSWSAWQTFAVDTTDPAAPTVSLPAYAANVWSAKQTSPVPMTLDTTSADGSGYHWGLDDPSTPNLAADDNGGGDALTVNIDPKQGWHTLYVKSRDLARRSSTVTTYTFGVGVGEVIKPSNEERTQAAVTLASRAAPDRTGVRYEYKADVSSSGTWTPVPTADVTVPGSPTPIPAWPQSRADTSLPFADLYWDAAQTMQTVGRGDGPVSLRACFVSGTADNCSDPVTFTLEQSAFGSTYATGAVGPGQVALLTGDYSVTATDVNVFGLTVGRGHTTLFPPTETGAGGVFGPGWRASLPAGSSAVSGMKFGDFSAHGYVTFTGTDGAQLTYTVQPDGTFKGVSDASDESKVVKNSSTQFTHTDATGVTTVFTLVGTEWTVNLIDEPGTENTITYTHDAAGRVTRILAPVPAGVTCSGTLVAGCRALAVTYATTTTATGVANGWGDYAGLVKSISYTAYDPATSAMKTTTIATYAYDSTSHLRTATDPRSGLTNTYYYNGQGRLSQITPPGLVPVQLDYDSTGRIAHTTRTSPQGQLTEAIVYGVPISAPVNLTLSETEKWGQAVDLPRVGAAIFPAWRVPPRNANGAYQPAASDWEYAKLTYLDVNGRAVNTASYGAGAWQVGSTRYDEDGNVVWELGPGNRLQALTPTADTDSYVAGRTSTAERAHLLASRTTFSPDGLVLTEEAPVHRVMLRSGAIVSARQRAEHTYDEGKPAGSDDYNLLTTTRVLPAVVDGTATPAAADIRTMRTGYDPVEPGDPSGWDLLTATQQTTVMASGGDIVRRTRYDESWREFERRMPASNGADAGTTTTDYFTSGAHPSVAACGNKPQWAGLACRTGPKAQPPGKSLPISTTTYGYFGQITSVTETSGAATRTSTFGHDTAGRTTTRQTTATPAAEGGTAVPDATVTYDAATGLLTQVSAGGASITTGYDTLGRVISKTDADTGSAAITYDAYGRVATTNDGKGLYAYTYDGTDAAGKAERRGLVTGVNAGSPGTFTGAYSPDGRLLTRTFPGGLVSTSRFDNAGKEVVLTYAKSGSTWLAFTALPDADGRVRQNTGPSGSVQSYEYDGGGRLSAVKDIYASTCVTRLYGFNLNSNRTSLTTYLADDDGLCSTSTGATAVSHSYDAADRIVDAGYTYDAFGRTLTIPADQAGSGGTTTVGYFANDMIASLAQSGVTKTFTLDPVGRLRAATQTGGSGAGTVVNHYADDSDSPTWIAEADGSWTRNILDVGGLGAIQKSDGTVTLQLSNLHGDIVATASSSAGATGVTAYFEQTEYGRARPENSVNPQRYGWHGDAQRSGDALAGLVLMGARVYNPSTGRFLQLDPVPGGGANAYSYPTDPVNGSDLDGRCWGYEWGLYDFDYCYLTYADHPLHQLTTHHFWFWGKVTVEFSPFINKTGFVKFMRVLRVIAGRLAQVRSKPYKAITSIRNAIRTACGKAFSKAAACMIRLGMPAEIAKSFGDYVKTIEYWYHYSGALTFQVRCSTIRKYMGTRGPLYAKICI</sequence>
<reference evidence="4" key="1">
    <citation type="submission" date="2021-01" db="EMBL/GenBank/DDBJ databases">
        <title>Whole genome shotgun sequence of Acrocarpospora phusangensis NBRC 108782.</title>
        <authorList>
            <person name="Komaki H."/>
            <person name="Tamura T."/>
        </authorList>
    </citation>
    <scope>NUCLEOTIDE SEQUENCE</scope>
    <source>
        <strain evidence="4">NBRC 108782</strain>
    </source>
</reference>
<dbReference type="Gene3D" id="2.180.10.10">
    <property type="entry name" value="RHS repeat-associated core"/>
    <property type="match status" value="2"/>
</dbReference>
<evidence type="ECO:0000313" key="4">
    <source>
        <dbReference type="EMBL" id="GIH25507.1"/>
    </source>
</evidence>
<keyword evidence="5" id="KW-1185">Reference proteome</keyword>
<proteinExistence type="predicted"/>
<evidence type="ECO:0000259" key="3">
    <source>
        <dbReference type="Pfam" id="PF25023"/>
    </source>
</evidence>
<accession>A0A919QAT4</accession>
<comment type="caution">
    <text evidence="4">The sequence shown here is derived from an EMBL/GenBank/DDBJ whole genome shotgun (WGS) entry which is preliminary data.</text>
</comment>
<dbReference type="RefSeq" id="WP_204042233.1">
    <property type="nucleotide sequence ID" value="NZ_BOOA01000029.1"/>
</dbReference>
<organism evidence="4 5">
    <name type="scientific">Acrocarpospora phusangensis</name>
    <dbReference type="NCBI Taxonomy" id="1070424"/>
    <lineage>
        <taxon>Bacteria</taxon>
        <taxon>Bacillati</taxon>
        <taxon>Actinomycetota</taxon>
        <taxon>Actinomycetes</taxon>
        <taxon>Streptosporangiales</taxon>
        <taxon>Streptosporangiaceae</taxon>
        <taxon>Acrocarpospora</taxon>
    </lineage>
</organism>
<dbReference type="Proteomes" id="UP000640052">
    <property type="component" value="Unassembled WGS sequence"/>
</dbReference>
<gene>
    <name evidence="4" type="ORF">Aph01nite_38170</name>
</gene>
<feature type="region of interest" description="Disordered" evidence="2">
    <location>
        <begin position="1381"/>
        <end position="1411"/>
    </location>
</feature>
<evidence type="ECO:0000313" key="5">
    <source>
        <dbReference type="Proteomes" id="UP000640052"/>
    </source>
</evidence>
<dbReference type="PANTHER" id="PTHR32305:SF15">
    <property type="entry name" value="PROTEIN RHSA-RELATED"/>
    <property type="match status" value="1"/>
</dbReference>